<comment type="caution">
    <text evidence="1">The sequence shown here is derived from an EMBL/GenBank/DDBJ whole genome shotgun (WGS) entry which is preliminary data.</text>
</comment>
<evidence type="ECO:0000313" key="1">
    <source>
        <dbReference type="EMBL" id="MBF4807129.1"/>
    </source>
</evidence>
<accession>A0A930VWI4</accession>
<reference evidence="1" key="1">
    <citation type="submission" date="2020-04" db="EMBL/GenBank/DDBJ databases">
        <title>Deep metagenomics examines the oral microbiome during advanced dental caries in children, revealing novel taxa and co-occurrences with host molecules.</title>
        <authorList>
            <person name="Baker J.L."/>
            <person name="Morton J.T."/>
            <person name="Dinis M."/>
            <person name="Alvarez R."/>
            <person name="Tran N.C."/>
            <person name="Knight R."/>
            <person name="Edlund A."/>
        </authorList>
    </citation>
    <scope>NUCLEOTIDE SEQUENCE</scope>
    <source>
        <strain evidence="1">JCVI_38_bin.5</strain>
    </source>
</reference>
<proteinExistence type="predicted"/>
<name>A0A930VWI4_9ACTN</name>
<protein>
    <submittedName>
        <fullName evidence="1">Uncharacterized protein</fullName>
    </submittedName>
</protein>
<dbReference type="AlphaFoldDB" id="A0A930VWI4"/>
<organism evidence="1 2">
    <name type="scientific">Lancefieldella rimae</name>
    <dbReference type="NCBI Taxonomy" id="1383"/>
    <lineage>
        <taxon>Bacteria</taxon>
        <taxon>Bacillati</taxon>
        <taxon>Actinomycetota</taxon>
        <taxon>Coriobacteriia</taxon>
        <taxon>Coriobacteriales</taxon>
        <taxon>Atopobiaceae</taxon>
        <taxon>Lancefieldella</taxon>
    </lineage>
</organism>
<gene>
    <name evidence="1" type="ORF">HXK26_00275</name>
</gene>
<sequence>MSELFELPDLCAYSLDEIDKRIEKQIIKIQNLTACEYCISRHPRKLRLSKIKDKMVAIVSGRDALSPYGQEATYTLDAEELDALKAVEKARLDSLQAARSEFEKCTGYTREEKRWHNESQDR</sequence>
<evidence type="ECO:0000313" key="2">
    <source>
        <dbReference type="Proteomes" id="UP000698335"/>
    </source>
</evidence>
<dbReference type="EMBL" id="JABZGW010000003">
    <property type="protein sequence ID" value="MBF4807129.1"/>
    <property type="molecule type" value="Genomic_DNA"/>
</dbReference>
<dbReference type="Proteomes" id="UP000698335">
    <property type="component" value="Unassembled WGS sequence"/>
</dbReference>